<dbReference type="Proteomes" id="UP000266328">
    <property type="component" value="Unassembled WGS sequence"/>
</dbReference>
<gene>
    <name evidence="3" type="ORF">SMC7_00080</name>
</gene>
<feature type="transmembrane region" description="Helical" evidence="1">
    <location>
        <begin position="17"/>
        <end position="37"/>
    </location>
</feature>
<name>A0A398D601_9BACT</name>
<organism evidence="3 4">
    <name type="scientific">Candidatus Cryosericum terrychapinii</name>
    <dbReference type="NCBI Taxonomy" id="2290919"/>
    <lineage>
        <taxon>Bacteria</taxon>
        <taxon>Pseudomonadati</taxon>
        <taxon>Caldisericota/Cryosericota group</taxon>
        <taxon>Candidatus Cryosericota</taxon>
        <taxon>Candidatus Cryosericia</taxon>
        <taxon>Candidatus Cryosericales</taxon>
        <taxon>Candidatus Cryosericaceae</taxon>
        <taxon>Candidatus Cryosericum</taxon>
    </lineage>
</organism>
<dbReference type="RefSeq" id="WP_119088353.1">
    <property type="nucleotide sequence ID" value="NZ_QXIS01000001.1"/>
</dbReference>
<dbReference type="EMBL" id="QXIS01000001">
    <property type="protein sequence ID" value="RIE06921.1"/>
    <property type="molecule type" value="Genomic_DNA"/>
</dbReference>
<sequence length="349" mass="37038">MGDMQGKQRELKHRSPLVWVLGAVIVAAVVWGGSAVVTRGKVSPTSCLTSLAPGSTVSQADSLPSATEGQEPYVVWSASTEEQGSVSTLYTARIPNPVQSSGLARVLLAPSSVSVGIVVDESTTIQEVRILDPRILVGAPGTLASFLEGFKGMSFFQVLTAADGFAPAGGGALTAPVSALVKDLATSAYLRDMGKEGFDRFMAQVNSPGLRLDFPFPYFAATTWQGDAFNLGQLNGKKVLVAFTQPTCGSCFEATMTLLNTLVVRKFDVTPVVFIFGDPQLEPVQRFAKDAPAGTILISDPNLDLARSVHQTLAPYAVILDEQHIIRYSGSSDEGSMVYQYLEQLAGAQ</sequence>
<keyword evidence="4" id="KW-1185">Reference proteome</keyword>
<dbReference type="InterPro" id="IPR013740">
    <property type="entry name" value="Redoxin"/>
</dbReference>
<dbReference type="OrthoDB" id="9808695at2"/>
<dbReference type="InterPro" id="IPR013766">
    <property type="entry name" value="Thioredoxin_domain"/>
</dbReference>
<dbReference type="AlphaFoldDB" id="A0A398D601"/>
<dbReference type="SUPFAM" id="SSF52833">
    <property type="entry name" value="Thioredoxin-like"/>
    <property type="match status" value="1"/>
</dbReference>
<dbReference type="GO" id="GO:0016491">
    <property type="term" value="F:oxidoreductase activity"/>
    <property type="evidence" value="ECO:0007669"/>
    <property type="project" value="InterPro"/>
</dbReference>
<dbReference type="InterPro" id="IPR036249">
    <property type="entry name" value="Thioredoxin-like_sf"/>
</dbReference>
<dbReference type="PROSITE" id="PS51352">
    <property type="entry name" value="THIOREDOXIN_2"/>
    <property type="match status" value="1"/>
</dbReference>
<dbReference type="Pfam" id="PF08534">
    <property type="entry name" value="Redoxin"/>
    <property type="match status" value="1"/>
</dbReference>
<comment type="caution">
    <text evidence="3">The sequence shown here is derived from an EMBL/GenBank/DDBJ whole genome shotgun (WGS) entry which is preliminary data.</text>
</comment>
<reference evidence="3 4" key="1">
    <citation type="submission" date="2018-09" db="EMBL/GenBank/DDBJ databases">
        <title>Discovery and Ecogenomic Context for Candidatus Cryosericales, a Global Caldiserica Order Active in Thawing Permafrost.</title>
        <authorList>
            <person name="Martinez M.A."/>
            <person name="Woodcroft B.J."/>
            <person name="Ignacio Espinoza J.C."/>
            <person name="Zayed A."/>
            <person name="Singleton C.M."/>
            <person name="Boyd J."/>
            <person name="Li Y.-F."/>
            <person name="Purvine S."/>
            <person name="Maughan H."/>
            <person name="Hodgkins S.B."/>
            <person name="Anderson D."/>
            <person name="Sederholm M."/>
            <person name="Temperton B."/>
            <person name="Saleska S.R."/>
            <person name="Tyson G.W."/>
            <person name="Rich V.I."/>
        </authorList>
    </citation>
    <scope>NUCLEOTIDE SEQUENCE [LARGE SCALE GENOMIC DNA]</scope>
    <source>
        <strain evidence="3 4">SMC7</strain>
    </source>
</reference>
<protein>
    <recommendedName>
        <fullName evidence="2">Thioredoxin domain-containing protein</fullName>
    </recommendedName>
</protein>
<feature type="domain" description="Thioredoxin" evidence="2">
    <location>
        <begin position="210"/>
        <end position="347"/>
    </location>
</feature>
<keyword evidence="1" id="KW-0472">Membrane</keyword>
<accession>A0A398D601</accession>
<evidence type="ECO:0000259" key="2">
    <source>
        <dbReference type="PROSITE" id="PS51352"/>
    </source>
</evidence>
<proteinExistence type="predicted"/>
<dbReference type="Gene3D" id="3.40.30.10">
    <property type="entry name" value="Glutaredoxin"/>
    <property type="match status" value="1"/>
</dbReference>
<evidence type="ECO:0000256" key="1">
    <source>
        <dbReference type="SAM" id="Phobius"/>
    </source>
</evidence>
<keyword evidence="1" id="KW-1133">Transmembrane helix</keyword>
<evidence type="ECO:0000313" key="3">
    <source>
        <dbReference type="EMBL" id="RIE06921.1"/>
    </source>
</evidence>
<keyword evidence="1" id="KW-0812">Transmembrane</keyword>
<evidence type="ECO:0000313" key="4">
    <source>
        <dbReference type="Proteomes" id="UP000266328"/>
    </source>
</evidence>